<keyword evidence="2" id="KW-0808">Transferase</keyword>
<dbReference type="InterPro" id="IPR000719">
    <property type="entry name" value="Prot_kinase_dom"/>
</dbReference>
<dbReference type="CDD" id="cd14014">
    <property type="entry name" value="STKc_PknB_like"/>
    <property type="match status" value="1"/>
</dbReference>
<keyword evidence="5" id="KW-0067">ATP-binding</keyword>
<dbReference type="InterPro" id="IPR050660">
    <property type="entry name" value="NEK_Ser/Thr_kinase"/>
</dbReference>
<feature type="region of interest" description="Disordered" evidence="6">
    <location>
        <begin position="334"/>
        <end position="449"/>
    </location>
</feature>
<gene>
    <name evidence="8" type="ORF">HD596_009702</name>
</gene>
<evidence type="ECO:0000259" key="7">
    <source>
        <dbReference type="PROSITE" id="PS50011"/>
    </source>
</evidence>
<feature type="domain" description="Protein kinase" evidence="7">
    <location>
        <begin position="16"/>
        <end position="269"/>
    </location>
</feature>
<protein>
    <recommendedName>
        <fullName evidence="1">non-specific serine/threonine protein kinase</fullName>
        <ecNumber evidence="1">2.7.11.1</ecNumber>
    </recommendedName>
</protein>
<feature type="region of interest" description="Disordered" evidence="6">
    <location>
        <begin position="266"/>
        <end position="298"/>
    </location>
</feature>
<dbReference type="InterPro" id="IPR008271">
    <property type="entry name" value="Ser/Thr_kinase_AS"/>
</dbReference>
<dbReference type="PANTHER" id="PTHR43671">
    <property type="entry name" value="SERINE/THREONINE-PROTEIN KINASE NEK"/>
    <property type="match status" value="1"/>
</dbReference>
<evidence type="ECO:0000313" key="9">
    <source>
        <dbReference type="Proteomes" id="UP000579153"/>
    </source>
</evidence>
<feature type="compositionally biased region" description="Low complexity" evidence="6">
    <location>
        <begin position="275"/>
        <end position="298"/>
    </location>
</feature>
<keyword evidence="4 8" id="KW-0418">Kinase</keyword>
<organism evidence="8 9">
    <name type="scientific">Nonomuraea jabiensis</name>
    <dbReference type="NCBI Taxonomy" id="882448"/>
    <lineage>
        <taxon>Bacteria</taxon>
        <taxon>Bacillati</taxon>
        <taxon>Actinomycetota</taxon>
        <taxon>Actinomycetes</taxon>
        <taxon>Streptosporangiales</taxon>
        <taxon>Streptosporangiaceae</taxon>
        <taxon>Nonomuraea</taxon>
    </lineage>
</organism>
<reference evidence="8 9" key="1">
    <citation type="submission" date="2020-08" db="EMBL/GenBank/DDBJ databases">
        <title>Sequencing the genomes of 1000 actinobacteria strains.</title>
        <authorList>
            <person name="Klenk H.-P."/>
        </authorList>
    </citation>
    <scope>NUCLEOTIDE SEQUENCE [LARGE SCALE GENOMIC DNA]</scope>
    <source>
        <strain evidence="8 9">DSM 45507</strain>
    </source>
</reference>
<dbReference type="AlphaFoldDB" id="A0A7W9GG30"/>
<evidence type="ECO:0000256" key="4">
    <source>
        <dbReference type="ARBA" id="ARBA00022777"/>
    </source>
</evidence>
<keyword evidence="9" id="KW-1185">Reference proteome</keyword>
<proteinExistence type="predicted"/>
<dbReference type="GO" id="GO:0005524">
    <property type="term" value="F:ATP binding"/>
    <property type="evidence" value="ECO:0007669"/>
    <property type="project" value="UniProtKB-KW"/>
</dbReference>
<name>A0A7W9GG30_9ACTN</name>
<dbReference type="EC" id="2.7.11.1" evidence="1"/>
<dbReference type="PROSITE" id="PS00108">
    <property type="entry name" value="PROTEIN_KINASE_ST"/>
    <property type="match status" value="1"/>
</dbReference>
<dbReference type="EMBL" id="JACHMB010000001">
    <property type="protein sequence ID" value="MBB5782946.1"/>
    <property type="molecule type" value="Genomic_DNA"/>
</dbReference>
<feature type="compositionally biased region" description="Polar residues" evidence="6">
    <location>
        <begin position="340"/>
        <end position="359"/>
    </location>
</feature>
<dbReference type="InterPro" id="IPR011009">
    <property type="entry name" value="Kinase-like_dom_sf"/>
</dbReference>
<sequence>MNQPLVEDDPRRLGPYDIVGRLGEGGQGVVYLGQAAGGEPVAIKLLHRGLLTDPRQRNRFLREVELAQRVARFSTAPVLHADLAGRRPYIVSEYVPGPSLRDLVTVEGPRRGAALDRVAISTATALAAIHRAGILHGDFKPGNILMGPEGPVVIDFGVARALDAPGTTSTGSVMGTPSYLAPEQLGGLPVTEAADIFAWGVTMVFAASGRAAFGTDSTPAVINRILNMEPEISGLAGTLLELVTASLSKDPAKRPSADDLVAQLTSPTALPPAGLPSSGLPSSGLPSPARPAAATLPPEARRRRRAILTAAGVAAAALVVTGGLLIDWGGRPVGSPPEQHVTSQPLMPSVTAEPTTPAQTKKAERRTTSPPAAGRTPRPKTSTSAPAPKPTRTRNPASASVSDDSGVGPTSGPSAEDPPERPAETTAAPAPTQPAPTLQNPFTCIPSVC</sequence>
<evidence type="ECO:0000256" key="6">
    <source>
        <dbReference type="SAM" id="MobiDB-lite"/>
    </source>
</evidence>
<dbReference type="Gene3D" id="1.10.510.10">
    <property type="entry name" value="Transferase(Phosphotransferase) domain 1"/>
    <property type="match status" value="1"/>
</dbReference>
<accession>A0A7W9GG30</accession>
<dbReference type="Pfam" id="PF00069">
    <property type="entry name" value="Pkinase"/>
    <property type="match status" value="1"/>
</dbReference>
<evidence type="ECO:0000313" key="8">
    <source>
        <dbReference type="EMBL" id="MBB5782946.1"/>
    </source>
</evidence>
<dbReference type="Gene3D" id="3.30.200.20">
    <property type="entry name" value="Phosphorylase Kinase, domain 1"/>
    <property type="match status" value="1"/>
</dbReference>
<dbReference type="SUPFAM" id="SSF56112">
    <property type="entry name" value="Protein kinase-like (PK-like)"/>
    <property type="match status" value="1"/>
</dbReference>
<evidence type="ECO:0000256" key="3">
    <source>
        <dbReference type="ARBA" id="ARBA00022741"/>
    </source>
</evidence>
<feature type="compositionally biased region" description="Polar residues" evidence="6">
    <location>
        <begin position="393"/>
        <end position="403"/>
    </location>
</feature>
<keyword evidence="8" id="KW-0723">Serine/threonine-protein kinase</keyword>
<dbReference type="RefSeq" id="WP_185075969.1">
    <property type="nucleotide sequence ID" value="NZ_JACHMB010000001.1"/>
</dbReference>
<dbReference type="Proteomes" id="UP000579153">
    <property type="component" value="Unassembled WGS sequence"/>
</dbReference>
<evidence type="ECO:0000256" key="1">
    <source>
        <dbReference type="ARBA" id="ARBA00012513"/>
    </source>
</evidence>
<evidence type="ECO:0000256" key="2">
    <source>
        <dbReference type="ARBA" id="ARBA00022679"/>
    </source>
</evidence>
<dbReference type="GO" id="GO:0004674">
    <property type="term" value="F:protein serine/threonine kinase activity"/>
    <property type="evidence" value="ECO:0007669"/>
    <property type="project" value="UniProtKB-KW"/>
</dbReference>
<comment type="caution">
    <text evidence="8">The sequence shown here is derived from an EMBL/GenBank/DDBJ whole genome shotgun (WGS) entry which is preliminary data.</text>
</comment>
<keyword evidence="3" id="KW-0547">Nucleotide-binding</keyword>
<dbReference type="PANTHER" id="PTHR43671:SF13">
    <property type="entry name" value="SERINE_THREONINE-PROTEIN KINASE NEK2"/>
    <property type="match status" value="1"/>
</dbReference>
<evidence type="ECO:0000256" key="5">
    <source>
        <dbReference type="ARBA" id="ARBA00022840"/>
    </source>
</evidence>
<dbReference type="PROSITE" id="PS50011">
    <property type="entry name" value="PROTEIN_KINASE_DOM"/>
    <property type="match status" value="1"/>
</dbReference>